<dbReference type="GO" id="GO:0005524">
    <property type="term" value="F:ATP binding"/>
    <property type="evidence" value="ECO:0007669"/>
    <property type="project" value="InterPro"/>
</dbReference>
<feature type="domain" description="6-hydroxymethylpterin diphosphokinase MptE-like" evidence="1">
    <location>
        <begin position="53"/>
        <end position="124"/>
    </location>
</feature>
<dbReference type="PANTHER" id="PTHR39648">
    <property type="entry name" value="6-HYDROXYMETHYL-7,8-DIHYDROPTERIN PYROPHOSPHOKINASE"/>
    <property type="match status" value="1"/>
</dbReference>
<protein>
    <recommendedName>
        <fullName evidence="1">6-hydroxymethylpterin diphosphokinase MptE-like domain-containing protein</fullName>
    </recommendedName>
</protein>
<reference evidence="2" key="1">
    <citation type="journal article" date="2014" name="Front. Microbiol.">
        <title>High frequency of phylogenetically diverse reductive dehalogenase-homologous genes in deep subseafloor sedimentary metagenomes.</title>
        <authorList>
            <person name="Kawai M."/>
            <person name="Futagami T."/>
            <person name="Toyoda A."/>
            <person name="Takaki Y."/>
            <person name="Nishi S."/>
            <person name="Hori S."/>
            <person name="Arai W."/>
            <person name="Tsubouchi T."/>
            <person name="Morono Y."/>
            <person name="Uchiyama I."/>
            <person name="Ito T."/>
            <person name="Fujiyama A."/>
            <person name="Inagaki F."/>
            <person name="Takami H."/>
        </authorList>
    </citation>
    <scope>NUCLEOTIDE SEQUENCE</scope>
    <source>
        <strain evidence="2">Expedition CK06-06</strain>
    </source>
</reference>
<organism evidence="2">
    <name type="scientific">marine sediment metagenome</name>
    <dbReference type="NCBI Taxonomy" id="412755"/>
    <lineage>
        <taxon>unclassified sequences</taxon>
        <taxon>metagenomes</taxon>
        <taxon>ecological metagenomes</taxon>
    </lineage>
</organism>
<dbReference type="InterPro" id="IPR027510">
    <property type="entry name" value="HMPDK_MptE"/>
</dbReference>
<evidence type="ECO:0000313" key="2">
    <source>
        <dbReference type="EMBL" id="GAG82787.1"/>
    </source>
</evidence>
<name>X1BNK6_9ZZZZ</name>
<dbReference type="AlphaFoldDB" id="X1BNK6"/>
<comment type="caution">
    <text evidence="2">The sequence shown here is derived from an EMBL/GenBank/DDBJ whole genome shotgun (WGS) entry which is preliminary data.</text>
</comment>
<accession>X1BNK6</accession>
<sequence length="124" mass="14496">MRESFNPDIIKSINFFSEFKEWYYKIIKDFNFDEQKDKLGRDLLLNILLDSQNYENFHQNLENIKNIIQKNKFITIFGCGPSLEKTFDTISQNGKSKFPINQLIIAIDGAAVFLDKKGIKPNLI</sequence>
<dbReference type="Pfam" id="PF01973">
    <property type="entry name" value="MptE-like"/>
    <property type="match status" value="1"/>
</dbReference>
<proteinExistence type="predicted"/>
<evidence type="ECO:0000259" key="1">
    <source>
        <dbReference type="Pfam" id="PF01973"/>
    </source>
</evidence>
<dbReference type="InterPro" id="IPR002826">
    <property type="entry name" value="MptE-like"/>
</dbReference>
<gene>
    <name evidence="2" type="ORF">S01H4_31750</name>
</gene>
<dbReference type="EMBL" id="BART01016523">
    <property type="protein sequence ID" value="GAG82787.1"/>
    <property type="molecule type" value="Genomic_DNA"/>
</dbReference>
<dbReference type="GO" id="GO:0003848">
    <property type="term" value="F:2-amino-4-hydroxy-6-hydroxymethyldihydropteridine diphosphokinase activity"/>
    <property type="evidence" value="ECO:0007669"/>
    <property type="project" value="InterPro"/>
</dbReference>
<dbReference type="PANTHER" id="PTHR39648:SF1">
    <property type="entry name" value="6-HYDROXYMETHYL-7,8-DIHYDROPTERIN PYROPHOSPHOKINASE"/>
    <property type="match status" value="1"/>
</dbReference>